<feature type="compositionally biased region" description="Polar residues" evidence="1">
    <location>
        <begin position="31"/>
        <end position="45"/>
    </location>
</feature>
<dbReference type="Proteomes" id="UP000076420">
    <property type="component" value="Unassembled WGS sequence"/>
</dbReference>
<feature type="compositionally biased region" description="Polar residues" evidence="1">
    <location>
        <begin position="169"/>
        <end position="182"/>
    </location>
</feature>
<proteinExistence type="predicted"/>
<reference evidence="2" key="1">
    <citation type="submission" date="2020-05" db="UniProtKB">
        <authorList>
            <consortium name="EnsemblMetazoa"/>
        </authorList>
    </citation>
    <scope>IDENTIFICATION</scope>
    <source>
        <strain evidence="2">BB02</strain>
    </source>
</reference>
<accession>A0A2C9LHW3</accession>
<feature type="compositionally biased region" description="Low complexity" evidence="1">
    <location>
        <begin position="286"/>
        <end position="299"/>
    </location>
</feature>
<feature type="region of interest" description="Disordered" evidence="1">
    <location>
        <begin position="355"/>
        <end position="393"/>
    </location>
</feature>
<organism evidence="2 3">
    <name type="scientific">Biomphalaria glabrata</name>
    <name type="common">Bloodfluke planorb</name>
    <name type="synonym">Freshwater snail</name>
    <dbReference type="NCBI Taxonomy" id="6526"/>
    <lineage>
        <taxon>Eukaryota</taxon>
        <taxon>Metazoa</taxon>
        <taxon>Spiralia</taxon>
        <taxon>Lophotrochozoa</taxon>
        <taxon>Mollusca</taxon>
        <taxon>Gastropoda</taxon>
        <taxon>Heterobranchia</taxon>
        <taxon>Euthyneura</taxon>
        <taxon>Panpulmonata</taxon>
        <taxon>Hygrophila</taxon>
        <taxon>Lymnaeoidea</taxon>
        <taxon>Planorbidae</taxon>
        <taxon>Biomphalaria</taxon>
    </lineage>
</organism>
<gene>
    <name evidence="2" type="primary">106074654</name>
</gene>
<evidence type="ECO:0000313" key="3">
    <source>
        <dbReference type="Proteomes" id="UP000076420"/>
    </source>
</evidence>
<feature type="region of interest" description="Disordered" evidence="1">
    <location>
        <begin position="1"/>
        <end position="334"/>
    </location>
</feature>
<dbReference type="AlphaFoldDB" id="A0A2C9LHW3"/>
<evidence type="ECO:0000313" key="2">
    <source>
        <dbReference type="EnsemblMetazoa" id="BGLB031164-PA"/>
    </source>
</evidence>
<feature type="compositionally biased region" description="Polar residues" evidence="1">
    <location>
        <begin position="307"/>
        <end position="318"/>
    </location>
</feature>
<feature type="compositionally biased region" description="Low complexity" evidence="1">
    <location>
        <begin position="99"/>
        <end position="115"/>
    </location>
</feature>
<feature type="compositionally biased region" description="Polar residues" evidence="1">
    <location>
        <begin position="355"/>
        <end position="381"/>
    </location>
</feature>
<evidence type="ECO:0000256" key="1">
    <source>
        <dbReference type="SAM" id="MobiDB-lite"/>
    </source>
</evidence>
<dbReference type="KEGG" id="bgt:106074654"/>
<dbReference type="EnsemblMetazoa" id="BGLB031164-RA">
    <property type="protein sequence ID" value="BGLB031164-PA"/>
    <property type="gene ID" value="BGLB031164"/>
</dbReference>
<dbReference type="VEuPathDB" id="VectorBase:BGLB031164"/>
<feature type="compositionally biased region" description="Basic and acidic residues" evidence="1">
    <location>
        <begin position="231"/>
        <end position="257"/>
    </location>
</feature>
<feature type="compositionally biased region" description="Basic and acidic residues" evidence="1">
    <location>
        <begin position="148"/>
        <end position="166"/>
    </location>
</feature>
<feature type="compositionally biased region" description="Basic and acidic residues" evidence="1">
    <location>
        <begin position="118"/>
        <end position="141"/>
    </location>
</feature>
<name>A0A2C9LHW3_BIOGL</name>
<protein>
    <submittedName>
        <fullName evidence="2">Uncharacterized protein</fullName>
    </submittedName>
</protein>
<feature type="compositionally biased region" description="Basic and acidic residues" evidence="1">
    <location>
        <begin position="184"/>
        <end position="204"/>
    </location>
</feature>
<dbReference type="VEuPathDB" id="VectorBase:BGLAX_027312"/>
<sequence>MTSVTRGGSHIGSHADKNGGGAYHQNHHRLSNSSATIQIKSTSAKSGVRGASESNYKAAEGNDARSPRSYEQGARGSVASGEIPYGRSSRHHEEITMTSPSNGHSSNHYNSTTSSRIRSADRDHGQYSDNGASKRREDGAQRTRHAGAPRDDDIDRYFTLQHESKSSSKKGNSLRRSTSTDYENPEHGEMPSRRCRDKDHDSKDRRRSSSQTRNPEWTEKDLRGQPSTAYSDHRRSSKTEYDYRDDAYGRRSSEMSYRDTQAQYERRRSNAGQSGDGLRYHDDGSRSSLRLSSSRQSLESDSDRYYNSRQKHSGSTYSVHDERDMHQGYATTGRRSSNVKSYDYATLPKASSNNGIPIERTSVTNSAVSSTKSAIRSSQGKDTFRKEGTQLGENRASKLKQEVICSV</sequence>